<name>A0ABD2PZC4_9PLAT</name>
<evidence type="ECO:0000313" key="3">
    <source>
        <dbReference type="Proteomes" id="UP001626550"/>
    </source>
</evidence>
<gene>
    <name evidence="2" type="ORF">Ciccas_008631</name>
</gene>
<reference evidence="2 3" key="1">
    <citation type="submission" date="2024-11" db="EMBL/GenBank/DDBJ databases">
        <title>Adaptive evolution of stress response genes in parasites aligns with host niche diversity.</title>
        <authorList>
            <person name="Hahn C."/>
            <person name="Resl P."/>
        </authorList>
    </citation>
    <scope>NUCLEOTIDE SEQUENCE [LARGE SCALE GENOMIC DNA]</scope>
    <source>
        <strain evidence="2">EGGRZ-B1_66</strain>
        <tissue evidence="2">Body</tissue>
    </source>
</reference>
<feature type="compositionally biased region" description="Basic and acidic residues" evidence="1">
    <location>
        <begin position="99"/>
        <end position="111"/>
    </location>
</feature>
<organism evidence="2 3">
    <name type="scientific">Cichlidogyrus casuarinus</name>
    <dbReference type="NCBI Taxonomy" id="1844966"/>
    <lineage>
        <taxon>Eukaryota</taxon>
        <taxon>Metazoa</taxon>
        <taxon>Spiralia</taxon>
        <taxon>Lophotrochozoa</taxon>
        <taxon>Platyhelminthes</taxon>
        <taxon>Monogenea</taxon>
        <taxon>Monopisthocotylea</taxon>
        <taxon>Dactylogyridea</taxon>
        <taxon>Ancyrocephalidae</taxon>
        <taxon>Cichlidogyrus</taxon>
    </lineage>
</organism>
<proteinExistence type="predicted"/>
<dbReference type="AlphaFoldDB" id="A0ABD2PZC4"/>
<accession>A0ABD2PZC4</accession>
<protein>
    <submittedName>
        <fullName evidence="2">Uncharacterized protein</fullName>
    </submittedName>
</protein>
<keyword evidence="3" id="KW-1185">Reference proteome</keyword>
<evidence type="ECO:0000256" key="1">
    <source>
        <dbReference type="SAM" id="MobiDB-lite"/>
    </source>
</evidence>
<dbReference type="EMBL" id="JBJKFK010001555">
    <property type="protein sequence ID" value="KAL3312773.1"/>
    <property type="molecule type" value="Genomic_DNA"/>
</dbReference>
<evidence type="ECO:0000313" key="2">
    <source>
        <dbReference type="EMBL" id="KAL3312773.1"/>
    </source>
</evidence>
<dbReference type="Proteomes" id="UP001626550">
    <property type="component" value="Unassembled WGS sequence"/>
</dbReference>
<comment type="caution">
    <text evidence="2">The sequence shown here is derived from an EMBL/GenBank/DDBJ whole genome shotgun (WGS) entry which is preliminary data.</text>
</comment>
<feature type="region of interest" description="Disordered" evidence="1">
    <location>
        <begin position="82"/>
        <end position="111"/>
    </location>
</feature>
<sequence length="111" mass="12654">MLDEDSASHEQSSVENPARFLKSMRSNTYSRRIFHSAQEPADKFFFAKSALNTPNQNRMHTPTNDRSSVDDETLLASRKQILTEPNPSLNLEEDPLSTDVDHFSMDKKLPT</sequence>